<proteinExistence type="predicted"/>
<accession>A0A0A9GDQ2</accession>
<reference evidence="1" key="2">
    <citation type="journal article" date="2015" name="Data Brief">
        <title>Shoot transcriptome of the giant reed, Arundo donax.</title>
        <authorList>
            <person name="Barrero R.A."/>
            <person name="Guerrero F.D."/>
            <person name="Moolhuijzen P."/>
            <person name="Goolsby J.A."/>
            <person name="Tidwell J."/>
            <person name="Bellgard S.E."/>
            <person name="Bellgard M.I."/>
        </authorList>
    </citation>
    <scope>NUCLEOTIDE SEQUENCE</scope>
    <source>
        <tissue evidence="1">Shoot tissue taken approximately 20 cm above the soil surface</tissue>
    </source>
</reference>
<dbReference type="EMBL" id="GBRH01177225">
    <property type="protein sequence ID" value="JAE20671.1"/>
    <property type="molecule type" value="Transcribed_RNA"/>
</dbReference>
<evidence type="ECO:0000313" key="1">
    <source>
        <dbReference type="EMBL" id="JAE20671.1"/>
    </source>
</evidence>
<name>A0A0A9GDQ2_ARUDO</name>
<protein>
    <submittedName>
        <fullName evidence="1">Uncharacterized protein</fullName>
    </submittedName>
</protein>
<organism evidence="1">
    <name type="scientific">Arundo donax</name>
    <name type="common">Giant reed</name>
    <name type="synonym">Donax arundinaceus</name>
    <dbReference type="NCBI Taxonomy" id="35708"/>
    <lineage>
        <taxon>Eukaryota</taxon>
        <taxon>Viridiplantae</taxon>
        <taxon>Streptophyta</taxon>
        <taxon>Embryophyta</taxon>
        <taxon>Tracheophyta</taxon>
        <taxon>Spermatophyta</taxon>
        <taxon>Magnoliopsida</taxon>
        <taxon>Liliopsida</taxon>
        <taxon>Poales</taxon>
        <taxon>Poaceae</taxon>
        <taxon>PACMAD clade</taxon>
        <taxon>Arundinoideae</taxon>
        <taxon>Arundineae</taxon>
        <taxon>Arundo</taxon>
    </lineage>
</organism>
<dbReference type="AlphaFoldDB" id="A0A0A9GDQ2"/>
<sequence>MVSVSPTVAFHPSNHLISKVTPEPILVIVWLPSTHPIAILMYAMNRLVLYGPLTSLATS</sequence>
<reference evidence="1" key="1">
    <citation type="submission" date="2014-09" db="EMBL/GenBank/DDBJ databases">
        <authorList>
            <person name="Magalhaes I.L.F."/>
            <person name="Oliveira U."/>
            <person name="Santos F.R."/>
            <person name="Vidigal T.H.D.A."/>
            <person name="Brescovit A.D."/>
            <person name="Santos A.J."/>
        </authorList>
    </citation>
    <scope>NUCLEOTIDE SEQUENCE</scope>
    <source>
        <tissue evidence="1">Shoot tissue taken approximately 20 cm above the soil surface</tissue>
    </source>
</reference>